<dbReference type="AlphaFoldDB" id="A0A540V853"/>
<comment type="subcellular location">
    <subcellularLocation>
        <location evidence="3">Cytoplasm</location>
    </subcellularLocation>
</comment>
<dbReference type="NCBIfam" id="TIGR00129">
    <property type="entry name" value="fdhD_narQ"/>
    <property type="match status" value="1"/>
</dbReference>
<dbReference type="NCBIfam" id="NF001943">
    <property type="entry name" value="PRK00724.1-2"/>
    <property type="match status" value="1"/>
</dbReference>
<dbReference type="InterPro" id="IPR003786">
    <property type="entry name" value="FdhD"/>
</dbReference>
<comment type="caution">
    <text evidence="5">The sequence shown here is derived from an EMBL/GenBank/DDBJ whole genome shotgun (WGS) entry which is preliminary data.</text>
</comment>
<gene>
    <name evidence="3 5" type="primary">fdhD</name>
    <name evidence="5" type="ORF">FKZ61_23605</name>
</gene>
<dbReference type="Proteomes" id="UP000317371">
    <property type="component" value="Unassembled WGS sequence"/>
</dbReference>
<dbReference type="FunCoup" id="A0A540V853">
    <property type="interactions" value="98"/>
</dbReference>
<evidence type="ECO:0000256" key="4">
    <source>
        <dbReference type="SAM" id="MobiDB-lite"/>
    </source>
</evidence>
<proteinExistence type="inferred from homology"/>
<dbReference type="HAMAP" id="MF_00187">
    <property type="entry name" value="FdhD"/>
    <property type="match status" value="1"/>
</dbReference>
<dbReference type="GO" id="GO:0006777">
    <property type="term" value="P:Mo-molybdopterin cofactor biosynthetic process"/>
    <property type="evidence" value="ECO:0007669"/>
    <property type="project" value="UniProtKB-UniRule"/>
</dbReference>
<keyword evidence="5" id="KW-0808">Transferase</keyword>
<dbReference type="EMBL" id="VIGC01000079">
    <property type="protein sequence ID" value="TQE92912.1"/>
    <property type="molecule type" value="Genomic_DNA"/>
</dbReference>
<comment type="similarity">
    <text evidence="3">Belongs to the FdhD family.</text>
</comment>
<dbReference type="InParanoid" id="A0A540V853"/>
<feature type="region of interest" description="Disordered" evidence="4">
    <location>
        <begin position="279"/>
        <end position="300"/>
    </location>
</feature>
<accession>A0A540V853</accession>
<evidence type="ECO:0000256" key="3">
    <source>
        <dbReference type="HAMAP-Rule" id="MF_00187"/>
    </source>
</evidence>
<evidence type="ECO:0000256" key="2">
    <source>
        <dbReference type="ARBA" id="ARBA00023150"/>
    </source>
</evidence>
<dbReference type="GO" id="GO:0005737">
    <property type="term" value="C:cytoplasm"/>
    <property type="evidence" value="ECO:0007669"/>
    <property type="project" value="UniProtKB-SubCell"/>
</dbReference>
<keyword evidence="1 3" id="KW-0963">Cytoplasm</keyword>
<name>A0A540V853_9CHLR</name>
<reference evidence="5 6" key="1">
    <citation type="submission" date="2019-06" db="EMBL/GenBank/DDBJ databases">
        <title>Genome sequence of Litorilinea aerophila BAA-2444.</title>
        <authorList>
            <person name="Maclea K.S."/>
            <person name="Maurais E.G."/>
            <person name="Iannazzi L.C."/>
        </authorList>
    </citation>
    <scope>NUCLEOTIDE SEQUENCE [LARGE SCALE GENOMIC DNA]</scope>
    <source>
        <strain evidence="5 6">ATCC BAA-2444</strain>
    </source>
</reference>
<dbReference type="Gene3D" id="3.10.20.10">
    <property type="match status" value="1"/>
</dbReference>
<dbReference type="GO" id="GO:0016783">
    <property type="term" value="F:sulfurtransferase activity"/>
    <property type="evidence" value="ECO:0007669"/>
    <property type="project" value="InterPro"/>
</dbReference>
<evidence type="ECO:0000256" key="1">
    <source>
        <dbReference type="ARBA" id="ARBA00022490"/>
    </source>
</evidence>
<evidence type="ECO:0000313" key="5">
    <source>
        <dbReference type="EMBL" id="TQE92912.1"/>
    </source>
</evidence>
<keyword evidence="6" id="KW-1185">Reference proteome</keyword>
<dbReference type="Pfam" id="PF02634">
    <property type="entry name" value="FdhD-NarQ"/>
    <property type="match status" value="1"/>
</dbReference>
<dbReference type="GO" id="GO:0097163">
    <property type="term" value="F:sulfur carrier activity"/>
    <property type="evidence" value="ECO:0007669"/>
    <property type="project" value="UniProtKB-UniRule"/>
</dbReference>
<comment type="function">
    <text evidence="3">Required for formate dehydrogenase (FDH) activity. Acts as a sulfur carrier protein that transfers sulfur from IscS to the molybdenum cofactor prior to its insertion into FDH.</text>
</comment>
<keyword evidence="2 3" id="KW-0501">Molybdenum cofactor biosynthesis</keyword>
<dbReference type="SUPFAM" id="SSF53927">
    <property type="entry name" value="Cytidine deaminase-like"/>
    <property type="match status" value="1"/>
</dbReference>
<dbReference type="OrthoDB" id="9782042at2"/>
<dbReference type="RefSeq" id="WP_141612633.1">
    <property type="nucleotide sequence ID" value="NZ_VIGC02000077.1"/>
</dbReference>
<dbReference type="PANTHER" id="PTHR30592">
    <property type="entry name" value="FORMATE DEHYDROGENASE"/>
    <property type="match status" value="1"/>
</dbReference>
<sequence length="300" mass="33232">MAYRKRLRQRIWRFEGGQWSRKSDYMATEEPLEIQLSAGAQRETVSITMRTPGNDYELAAGFLYSEGIIQAKQDVDHMIYCVDGSPMRQEYNFLRVQLRAPALPELAGLNRYFFTNSACGVCGHTMLEDLARRPLPPLPQGPVVSAETLLGLPTQLRRHQALFDETGGLHAAALFDVDGNLLALREDVGRHNALDKLVGWGLLNQNLPWPDRILMVSGRASYELLQKCRVAGAPIFCAVSAPSSLAVTLAERFDITLVGFLRENRFNVYAGPQRIQELRSTPSAMEEAGGISPAPTDSAA</sequence>
<feature type="binding site" evidence="3">
    <location>
        <begin position="260"/>
        <end position="265"/>
    </location>
    <ligand>
        <name>Mo-bis(molybdopterin guanine dinucleotide)</name>
        <dbReference type="ChEBI" id="CHEBI:60539"/>
    </ligand>
</feature>
<feature type="active site" description="Cysteine persulfide intermediate" evidence="3">
    <location>
        <position position="119"/>
    </location>
</feature>
<dbReference type="Gene3D" id="3.40.140.10">
    <property type="entry name" value="Cytidine Deaminase, domain 2"/>
    <property type="match status" value="1"/>
</dbReference>
<dbReference type="PANTHER" id="PTHR30592:SF1">
    <property type="entry name" value="SULFUR CARRIER PROTEIN FDHD"/>
    <property type="match status" value="1"/>
</dbReference>
<protein>
    <recommendedName>
        <fullName evidence="3">Sulfur carrier protein FdhD</fullName>
    </recommendedName>
</protein>
<organism evidence="5 6">
    <name type="scientific">Litorilinea aerophila</name>
    <dbReference type="NCBI Taxonomy" id="1204385"/>
    <lineage>
        <taxon>Bacteria</taxon>
        <taxon>Bacillati</taxon>
        <taxon>Chloroflexota</taxon>
        <taxon>Caldilineae</taxon>
        <taxon>Caldilineales</taxon>
        <taxon>Caldilineaceae</taxon>
        <taxon>Litorilinea</taxon>
    </lineage>
</organism>
<dbReference type="InterPro" id="IPR016193">
    <property type="entry name" value="Cytidine_deaminase-like"/>
</dbReference>
<evidence type="ECO:0000313" key="6">
    <source>
        <dbReference type="Proteomes" id="UP000317371"/>
    </source>
</evidence>
<dbReference type="PIRSF" id="PIRSF015626">
    <property type="entry name" value="FdhD"/>
    <property type="match status" value="1"/>
</dbReference>